<evidence type="ECO:0000313" key="1">
    <source>
        <dbReference type="EMBL" id="RNI12803.1"/>
    </source>
</evidence>
<dbReference type="AlphaFoldDB" id="A0A3M9LJZ4"/>
<organism evidence="1 2">
    <name type="scientific">Methanohalophilus euhalobius</name>
    <dbReference type="NCBI Taxonomy" id="51203"/>
    <lineage>
        <taxon>Archaea</taxon>
        <taxon>Methanobacteriati</taxon>
        <taxon>Methanobacteriota</taxon>
        <taxon>Stenosarchaea group</taxon>
        <taxon>Methanomicrobia</taxon>
        <taxon>Methanosarcinales</taxon>
        <taxon>Methanosarcinaceae</taxon>
        <taxon>Methanohalophilus</taxon>
    </lineage>
</organism>
<sequence>MMPEFSGYDVIEYIQNHDPISKSPLLSVLHRNLPTKAEKCLMIMLPALCIKECSGARNSYN</sequence>
<gene>
    <name evidence="1" type="ORF">EDD83_01390</name>
</gene>
<reference evidence="1 2" key="1">
    <citation type="submission" date="2018-10" db="EMBL/GenBank/DDBJ databases">
        <title>Cultivation of a novel Methanohalophilus strain from Kebrit Deep of the Red Sea and a genomic comparison of members of the genus Methanohalophilus.</title>
        <authorList>
            <person name="Guan Y."/>
            <person name="Ngugi D.K."/>
            <person name="Stingl U."/>
        </authorList>
    </citation>
    <scope>NUCLEOTIDE SEQUENCE [LARGE SCALE GENOMIC DNA]</scope>
    <source>
        <strain evidence="1 2">DSM 10369</strain>
    </source>
</reference>
<comment type="caution">
    <text evidence="1">The sequence shown here is derived from an EMBL/GenBank/DDBJ whole genome shotgun (WGS) entry which is preliminary data.</text>
</comment>
<name>A0A3M9LJZ4_9EURY</name>
<accession>A0A3M9LJZ4</accession>
<proteinExistence type="predicted"/>
<dbReference type="Proteomes" id="UP000273978">
    <property type="component" value="Unassembled WGS sequence"/>
</dbReference>
<evidence type="ECO:0000313" key="2">
    <source>
        <dbReference type="Proteomes" id="UP000273978"/>
    </source>
</evidence>
<protein>
    <submittedName>
        <fullName evidence="1">Uncharacterized protein</fullName>
    </submittedName>
</protein>
<dbReference type="EMBL" id="RJJF01000001">
    <property type="protein sequence ID" value="RNI12803.1"/>
    <property type="molecule type" value="Genomic_DNA"/>
</dbReference>